<dbReference type="EMBL" id="OA568406">
    <property type="protein sequence ID" value="CAD7201492.1"/>
    <property type="molecule type" value="Genomic_DNA"/>
</dbReference>
<evidence type="ECO:0000256" key="9">
    <source>
        <dbReference type="RuleBase" id="RU000461"/>
    </source>
</evidence>
<evidence type="ECO:0000256" key="5">
    <source>
        <dbReference type="ARBA" id="ARBA00023002"/>
    </source>
</evidence>
<comment type="similarity">
    <text evidence="2 9">Belongs to the cytochrome P450 family.</text>
</comment>
<dbReference type="PANTHER" id="PTHR24279">
    <property type="entry name" value="CYTOCHROME P450"/>
    <property type="match status" value="1"/>
</dbReference>
<sequence>MRRSTYFHSNGVLQWAHRNSRKFSHAGPKSFSEQETSFATKPQVAVKEFHEIPGPKALPFVGTLWRYLPLLGEYKMDRLHHNGFRKLRLFGPLVREELLPGINVVWVFTPEDIEQVFRAEGRYPERRSHLALAKCRRDRPHVYNTGGLLPTNGPEWLRLRSAFQRDLSRPNCVKTYLPAIDEVIQEFLNKITPGHNGNDFLPELSKLFLELICLVAFDVRLDSFNQNSELSSRLIDAALSINSSILRTDNGLQLWKWFDTPLYRKLKRSHLVLEQVAVELVTKKIEILKLQNLNKTSHQPSLLELYLSSQHLDQKDVIGMSVDMILAGIDTTTNTSSFTLYHLATNINIQEKLYEECLKLLPDCKSPITAEVLSKAQYTKAVLKESFRLNPISVGVGRILSQDAILSGYKVPHGTVVVTQNQVTCRLPEYFSEPDKFIPERWIKGHQMYKSTSPYLVLPFGHGPRTCIARRLAEQNMQALLLKARHSFREREKETDRDKEIIQHTQGCIDVAETREIDGTSQRHSKEYSVSRVRPVTQHKPKTFASGTNNKQKTVEASVSLIHLELGGKWKT</sequence>
<evidence type="ECO:0000256" key="3">
    <source>
        <dbReference type="ARBA" id="ARBA00022617"/>
    </source>
</evidence>
<dbReference type="GO" id="GO:0005506">
    <property type="term" value="F:iron ion binding"/>
    <property type="evidence" value="ECO:0007669"/>
    <property type="project" value="InterPro"/>
</dbReference>
<dbReference type="CDD" id="cd11054">
    <property type="entry name" value="CYP24A1-like"/>
    <property type="match status" value="1"/>
</dbReference>
<feature type="binding site" description="axial binding residue" evidence="8">
    <location>
        <position position="467"/>
    </location>
    <ligand>
        <name>heme</name>
        <dbReference type="ChEBI" id="CHEBI:30413"/>
    </ligand>
    <ligandPart>
        <name>Fe</name>
        <dbReference type="ChEBI" id="CHEBI:18248"/>
    </ligandPart>
</feature>
<dbReference type="InterPro" id="IPR036396">
    <property type="entry name" value="Cyt_P450_sf"/>
</dbReference>
<dbReference type="InterPro" id="IPR050479">
    <property type="entry name" value="CYP11_CYP27_families"/>
</dbReference>
<dbReference type="GO" id="GO:0020037">
    <property type="term" value="F:heme binding"/>
    <property type="evidence" value="ECO:0007669"/>
    <property type="project" value="InterPro"/>
</dbReference>
<evidence type="ECO:0000256" key="2">
    <source>
        <dbReference type="ARBA" id="ARBA00010617"/>
    </source>
</evidence>
<dbReference type="GO" id="GO:0016705">
    <property type="term" value="F:oxidoreductase activity, acting on paired donors, with incorporation or reduction of molecular oxygen"/>
    <property type="evidence" value="ECO:0007669"/>
    <property type="project" value="InterPro"/>
</dbReference>
<reference evidence="10" key="1">
    <citation type="submission" date="2020-11" db="EMBL/GenBank/DDBJ databases">
        <authorList>
            <person name="Tran Van P."/>
        </authorList>
    </citation>
    <scope>NUCLEOTIDE SEQUENCE</scope>
</reference>
<dbReference type="Pfam" id="PF00067">
    <property type="entry name" value="p450"/>
    <property type="match status" value="1"/>
</dbReference>
<keyword evidence="6 8" id="KW-0408">Iron</keyword>
<keyword evidence="5 9" id="KW-0560">Oxidoreductase</keyword>
<dbReference type="Gene3D" id="1.10.630.10">
    <property type="entry name" value="Cytochrome P450"/>
    <property type="match status" value="1"/>
</dbReference>
<name>A0A7R8ZBE9_TIMDO</name>
<dbReference type="PANTHER" id="PTHR24279:SF120">
    <property type="entry name" value="CYTOCHROME P450"/>
    <property type="match status" value="1"/>
</dbReference>
<keyword evidence="3 8" id="KW-0349">Heme</keyword>
<keyword evidence="4 8" id="KW-0479">Metal-binding</keyword>
<keyword evidence="7 9" id="KW-0503">Monooxygenase</keyword>
<evidence type="ECO:0000256" key="6">
    <source>
        <dbReference type="ARBA" id="ARBA00023004"/>
    </source>
</evidence>
<dbReference type="InterPro" id="IPR002401">
    <property type="entry name" value="Cyt_P450_E_grp-I"/>
</dbReference>
<dbReference type="PROSITE" id="PS00086">
    <property type="entry name" value="CYTOCHROME_P450"/>
    <property type="match status" value="1"/>
</dbReference>
<evidence type="ECO:0000313" key="10">
    <source>
        <dbReference type="EMBL" id="CAD7201492.1"/>
    </source>
</evidence>
<evidence type="ECO:0000256" key="1">
    <source>
        <dbReference type="ARBA" id="ARBA00001971"/>
    </source>
</evidence>
<evidence type="ECO:0000256" key="7">
    <source>
        <dbReference type="ARBA" id="ARBA00023033"/>
    </source>
</evidence>
<dbReference type="SUPFAM" id="SSF48264">
    <property type="entry name" value="Cytochrome P450"/>
    <property type="match status" value="1"/>
</dbReference>
<dbReference type="GO" id="GO:0004497">
    <property type="term" value="F:monooxygenase activity"/>
    <property type="evidence" value="ECO:0007669"/>
    <property type="project" value="UniProtKB-KW"/>
</dbReference>
<dbReference type="PRINTS" id="PR00385">
    <property type="entry name" value="P450"/>
</dbReference>
<dbReference type="PRINTS" id="PR00463">
    <property type="entry name" value="EP450I"/>
</dbReference>
<comment type="cofactor">
    <cofactor evidence="1 8">
        <name>heme</name>
        <dbReference type="ChEBI" id="CHEBI:30413"/>
    </cofactor>
</comment>
<evidence type="ECO:0000256" key="8">
    <source>
        <dbReference type="PIRSR" id="PIRSR602401-1"/>
    </source>
</evidence>
<protein>
    <recommendedName>
        <fullName evidence="11">Cytochrome P450 302A1</fullName>
    </recommendedName>
</protein>
<dbReference type="InterPro" id="IPR017972">
    <property type="entry name" value="Cyt_P450_CS"/>
</dbReference>
<dbReference type="InterPro" id="IPR001128">
    <property type="entry name" value="Cyt_P450"/>
</dbReference>
<dbReference type="AlphaFoldDB" id="A0A7R8ZBE9"/>
<gene>
    <name evidence="10" type="ORF">TDIB3V08_LOCUS7691</name>
</gene>
<organism evidence="10">
    <name type="scientific">Timema douglasi</name>
    <name type="common">Walking stick</name>
    <dbReference type="NCBI Taxonomy" id="61478"/>
    <lineage>
        <taxon>Eukaryota</taxon>
        <taxon>Metazoa</taxon>
        <taxon>Ecdysozoa</taxon>
        <taxon>Arthropoda</taxon>
        <taxon>Hexapoda</taxon>
        <taxon>Insecta</taxon>
        <taxon>Pterygota</taxon>
        <taxon>Neoptera</taxon>
        <taxon>Polyneoptera</taxon>
        <taxon>Phasmatodea</taxon>
        <taxon>Timematodea</taxon>
        <taxon>Timematoidea</taxon>
        <taxon>Timematidae</taxon>
        <taxon>Timema</taxon>
    </lineage>
</organism>
<dbReference type="FunFam" id="1.10.630.10:FF:000006">
    <property type="entry name" value="Cytochrome P450 302a1, mitochondrial"/>
    <property type="match status" value="1"/>
</dbReference>
<accession>A0A7R8ZBE9</accession>
<evidence type="ECO:0008006" key="11">
    <source>
        <dbReference type="Google" id="ProtNLM"/>
    </source>
</evidence>
<evidence type="ECO:0000256" key="4">
    <source>
        <dbReference type="ARBA" id="ARBA00022723"/>
    </source>
</evidence>
<proteinExistence type="inferred from homology"/>